<reference evidence="3 4" key="1">
    <citation type="journal article" date="2022" name="Int. J. Syst. Evol. Microbiol.">
        <title>Apilactobacillus apisilvae sp. nov., Nicolia spurrieriana gen. nov. sp. nov., Bombilactobacillus folatiphilus sp. nov. and Bombilactobacillus thymidiniphilus sp. nov., four new lactic acid bacterial isolates from stingless bees Tetragonula carbonaria and Austroplebeia australis.</title>
        <authorList>
            <person name="Oliphant S.A."/>
            <person name="Watson-Haigh N.S."/>
            <person name="Sumby K.M."/>
            <person name="Gardner J."/>
            <person name="Groom S."/>
            <person name="Jiranek V."/>
        </authorList>
    </citation>
    <scope>NUCLEOTIDE SEQUENCE [LARGE SCALE GENOMIC DNA]</scope>
    <source>
        <strain evidence="3 4">SG4_A1</strain>
    </source>
</reference>
<feature type="domain" description="UspA" evidence="2">
    <location>
        <begin position="3"/>
        <end position="147"/>
    </location>
</feature>
<dbReference type="PANTHER" id="PTHR46268">
    <property type="entry name" value="STRESS RESPONSE PROTEIN NHAX"/>
    <property type="match status" value="1"/>
</dbReference>
<keyword evidence="4" id="KW-1185">Reference proteome</keyword>
<evidence type="ECO:0000259" key="2">
    <source>
        <dbReference type="Pfam" id="PF00582"/>
    </source>
</evidence>
<dbReference type="InterPro" id="IPR006016">
    <property type="entry name" value="UspA"/>
</dbReference>
<dbReference type="Proteomes" id="UP000831947">
    <property type="component" value="Chromosome"/>
</dbReference>
<dbReference type="PANTHER" id="PTHR46268:SF6">
    <property type="entry name" value="UNIVERSAL STRESS PROTEIN UP12"/>
    <property type="match status" value="1"/>
</dbReference>
<gene>
    <name evidence="3" type="ORF">MOO47_04655</name>
</gene>
<evidence type="ECO:0000313" key="3">
    <source>
        <dbReference type="EMBL" id="UQS83081.1"/>
    </source>
</evidence>
<dbReference type="SUPFAM" id="SSF52402">
    <property type="entry name" value="Adenine nucleotide alpha hydrolases-like"/>
    <property type="match status" value="1"/>
</dbReference>
<dbReference type="InterPro" id="IPR006015">
    <property type="entry name" value="Universal_stress_UspA"/>
</dbReference>
<comment type="similarity">
    <text evidence="1">Belongs to the universal stress protein A family.</text>
</comment>
<dbReference type="InterPro" id="IPR014729">
    <property type="entry name" value="Rossmann-like_a/b/a_fold"/>
</dbReference>
<organism evidence="3 4">
    <name type="scientific">Bombilactobacillus thymidiniphilus</name>
    <dbReference type="NCBI Taxonomy" id="2923363"/>
    <lineage>
        <taxon>Bacteria</taxon>
        <taxon>Bacillati</taxon>
        <taxon>Bacillota</taxon>
        <taxon>Bacilli</taxon>
        <taxon>Lactobacillales</taxon>
        <taxon>Lactobacillaceae</taxon>
        <taxon>Bombilactobacillus</taxon>
    </lineage>
</organism>
<dbReference type="RefSeq" id="WP_249512308.1">
    <property type="nucleotide sequence ID" value="NZ_CP093365.1"/>
</dbReference>
<dbReference type="Pfam" id="PF00582">
    <property type="entry name" value="Usp"/>
    <property type="match status" value="1"/>
</dbReference>
<dbReference type="CDD" id="cd00293">
    <property type="entry name" value="USP-like"/>
    <property type="match status" value="1"/>
</dbReference>
<dbReference type="Gene3D" id="3.40.50.620">
    <property type="entry name" value="HUPs"/>
    <property type="match status" value="1"/>
</dbReference>
<evidence type="ECO:0000313" key="4">
    <source>
        <dbReference type="Proteomes" id="UP000831947"/>
    </source>
</evidence>
<protein>
    <submittedName>
        <fullName evidence="3">Universal stress protein</fullName>
    </submittedName>
</protein>
<evidence type="ECO:0000256" key="1">
    <source>
        <dbReference type="ARBA" id="ARBA00008791"/>
    </source>
</evidence>
<proteinExistence type="inferred from homology"/>
<name>A0ABY4PBM3_9LACO</name>
<sequence length="161" mass="17959">MKEYRRILIPVDGSKESEVSLKKATQVAIRNQADVDVLNVLDTRQFVGAYGGMLTGDIIYEITEDTQNYLQQLQEQMIADGLDADKINIHVRFGDPKTIISFDFLKDHHDDLIIIGATGLNAVERLLVGSVSSYVTRNAPVDVIVVKTDLDNKTIPEKTNK</sequence>
<dbReference type="PRINTS" id="PR01438">
    <property type="entry name" value="UNVRSLSTRESS"/>
</dbReference>
<accession>A0ABY4PBM3</accession>
<dbReference type="EMBL" id="CP093365">
    <property type="protein sequence ID" value="UQS83081.1"/>
    <property type="molecule type" value="Genomic_DNA"/>
</dbReference>